<dbReference type="InterPro" id="IPR012349">
    <property type="entry name" value="Split_barrel_FMN-bd"/>
</dbReference>
<dbReference type="GO" id="GO:0005829">
    <property type="term" value="C:cytosol"/>
    <property type="evidence" value="ECO:0007669"/>
    <property type="project" value="TreeGrafter"/>
</dbReference>
<comment type="caution">
    <text evidence="3">The sequence shown here is derived from an EMBL/GenBank/DDBJ whole genome shotgun (WGS) entry which is preliminary data.</text>
</comment>
<organism evidence="3 4">
    <name type="scientific">Streptomyces sulfonofaciens</name>
    <dbReference type="NCBI Taxonomy" id="68272"/>
    <lineage>
        <taxon>Bacteria</taxon>
        <taxon>Bacillati</taxon>
        <taxon>Actinomycetota</taxon>
        <taxon>Actinomycetes</taxon>
        <taxon>Kitasatosporales</taxon>
        <taxon>Streptomycetaceae</taxon>
        <taxon>Streptomyces</taxon>
    </lineage>
</organism>
<sequence>MAGFASPAVRARPGAAPRWDGPVPRVVVAVAAPFPFLVLRPEKHGSLLVTIVRMDEDEWKSFIAEGTRTGKLATVRADGAPHIAPVWFLPDGDDLVFTTENVTVKAHDMLRDRRAAMCVDDGVPPCSHAVLWGHTGISEDPRELLDWATRIVARYMGEERAPEFGARNSVPGMLLVRMHVDRVSADAAIA</sequence>
<reference evidence="3" key="2">
    <citation type="submission" date="2020-09" db="EMBL/GenBank/DDBJ databases">
        <authorList>
            <person name="Sun Q."/>
            <person name="Ohkuma M."/>
        </authorList>
    </citation>
    <scope>NUCLEOTIDE SEQUENCE</scope>
    <source>
        <strain evidence="3">JCM 5069</strain>
    </source>
</reference>
<gene>
    <name evidence="3" type="ORF">GCM10018793_02560</name>
</gene>
<evidence type="ECO:0000313" key="3">
    <source>
        <dbReference type="EMBL" id="GHH69706.1"/>
    </source>
</evidence>
<dbReference type="InterPro" id="IPR019920">
    <property type="entry name" value="F420-binding_dom_put"/>
</dbReference>
<evidence type="ECO:0000256" key="1">
    <source>
        <dbReference type="ARBA" id="ARBA00023002"/>
    </source>
</evidence>
<dbReference type="GO" id="GO:0070967">
    <property type="term" value="F:coenzyme F420 binding"/>
    <property type="evidence" value="ECO:0007669"/>
    <property type="project" value="TreeGrafter"/>
</dbReference>
<feature type="domain" description="Pyridoxamine 5'-phosphate oxidase N-terminal" evidence="2">
    <location>
        <begin position="57"/>
        <end position="183"/>
    </location>
</feature>
<dbReference type="Proteomes" id="UP000603708">
    <property type="component" value="Unassembled WGS sequence"/>
</dbReference>
<dbReference type="GO" id="GO:0016627">
    <property type="term" value="F:oxidoreductase activity, acting on the CH-CH group of donors"/>
    <property type="evidence" value="ECO:0007669"/>
    <property type="project" value="TreeGrafter"/>
</dbReference>
<reference evidence="3" key="1">
    <citation type="journal article" date="2014" name="Int. J. Syst. Evol. Microbiol.">
        <title>Complete genome sequence of Corynebacterium casei LMG S-19264T (=DSM 44701T), isolated from a smear-ripened cheese.</title>
        <authorList>
            <consortium name="US DOE Joint Genome Institute (JGI-PGF)"/>
            <person name="Walter F."/>
            <person name="Albersmeier A."/>
            <person name="Kalinowski J."/>
            <person name="Ruckert C."/>
        </authorList>
    </citation>
    <scope>NUCLEOTIDE SEQUENCE</scope>
    <source>
        <strain evidence="3">JCM 5069</strain>
    </source>
</reference>
<dbReference type="InterPro" id="IPR052019">
    <property type="entry name" value="F420H2_bilvrd_red/Heme_oxyg"/>
</dbReference>
<proteinExistence type="predicted"/>
<dbReference type="NCBIfam" id="TIGR03618">
    <property type="entry name" value="Rv1155_F420"/>
    <property type="match status" value="1"/>
</dbReference>
<accession>A0A919FPQ6</accession>
<protein>
    <recommendedName>
        <fullName evidence="2">Pyridoxamine 5'-phosphate oxidase N-terminal domain-containing protein</fullName>
    </recommendedName>
</protein>
<evidence type="ECO:0000313" key="4">
    <source>
        <dbReference type="Proteomes" id="UP000603708"/>
    </source>
</evidence>
<keyword evidence="4" id="KW-1185">Reference proteome</keyword>
<dbReference type="SUPFAM" id="SSF50475">
    <property type="entry name" value="FMN-binding split barrel"/>
    <property type="match status" value="1"/>
</dbReference>
<evidence type="ECO:0000259" key="2">
    <source>
        <dbReference type="Pfam" id="PF01243"/>
    </source>
</evidence>
<dbReference type="InterPro" id="IPR011576">
    <property type="entry name" value="Pyridox_Oxase_N"/>
</dbReference>
<name>A0A919FPQ6_9ACTN</name>
<dbReference type="Gene3D" id="2.30.110.10">
    <property type="entry name" value="Electron Transport, Fmn-binding Protein, Chain A"/>
    <property type="match status" value="1"/>
</dbReference>
<dbReference type="PANTHER" id="PTHR35176">
    <property type="entry name" value="HEME OXYGENASE HI_0854-RELATED"/>
    <property type="match status" value="1"/>
</dbReference>
<dbReference type="Pfam" id="PF01243">
    <property type="entry name" value="PNPOx_N"/>
    <property type="match status" value="1"/>
</dbReference>
<dbReference type="AlphaFoldDB" id="A0A919FPQ6"/>
<dbReference type="PANTHER" id="PTHR35176:SF1">
    <property type="entry name" value="F420H(2)-DEPENDENT BILIVERDIN REDUCTASE"/>
    <property type="match status" value="1"/>
</dbReference>
<dbReference type="EMBL" id="BNCD01000001">
    <property type="protein sequence ID" value="GHH69706.1"/>
    <property type="molecule type" value="Genomic_DNA"/>
</dbReference>
<keyword evidence="1" id="KW-0560">Oxidoreductase</keyword>